<evidence type="ECO:0000313" key="2">
    <source>
        <dbReference type="EMBL" id="MDA5106978.1"/>
    </source>
</evidence>
<dbReference type="Proteomes" id="UP001151071">
    <property type="component" value="Unassembled WGS sequence"/>
</dbReference>
<dbReference type="InterPro" id="IPR029063">
    <property type="entry name" value="SAM-dependent_MTases_sf"/>
</dbReference>
<keyword evidence="3" id="KW-1185">Reference proteome</keyword>
<sequence length="258" mass="28778">MSIDFHAAQNRHAYAGRRADESWTEAIRGWLDPAGKRVADIGCGGGIYTRAWAEMGASAVVGVDFSEVMLEAAKETCRDCQNVTFVRGDALRTGMAGESTDVVFARALIHHLDELDGFFAEAARLLVPGGLAIVQDRTMEDVALPGSPTHLRGYFFARFPRLLELEKGRRPADADVREAMRTAGFRSICTHVLWETRRVYPGWEELAQDLLQRTGRSILHALSDEELRALVDTMRKQFASDGAIVERDRWTIWIGAKQ</sequence>
<keyword evidence="2" id="KW-0489">Methyltransferase</keyword>
<dbReference type="SUPFAM" id="SSF53335">
    <property type="entry name" value="S-adenosyl-L-methionine-dependent methyltransferases"/>
    <property type="match status" value="1"/>
</dbReference>
<evidence type="ECO:0000259" key="1">
    <source>
        <dbReference type="Pfam" id="PF08241"/>
    </source>
</evidence>
<protein>
    <submittedName>
        <fullName evidence="2">Class I SAM-dependent methyltransferase</fullName>
    </submittedName>
</protein>
<dbReference type="AlphaFoldDB" id="A0A9X3TMA6"/>
<feature type="domain" description="Methyltransferase type 11" evidence="1">
    <location>
        <begin position="40"/>
        <end position="133"/>
    </location>
</feature>
<name>A0A9X3TMA6_9BACL</name>
<organism evidence="2 3">
    <name type="scientific">Brevibacillus thermoruber</name>
    <dbReference type="NCBI Taxonomy" id="33942"/>
    <lineage>
        <taxon>Bacteria</taxon>
        <taxon>Bacillati</taxon>
        <taxon>Bacillota</taxon>
        <taxon>Bacilli</taxon>
        <taxon>Bacillales</taxon>
        <taxon>Paenibacillaceae</taxon>
        <taxon>Brevibacillus</taxon>
    </lineage>
</organism>
<gene>
    <name evidence="2" type="ORF">O3V59_01250</name>
</gene>
<dbReference type="PANTHER" id="PTHR43591:SF24">
    <property type="entry name" value="2-METHOXY-6-POLYPRENYL-1,4-BENZOQUINOL METHYLASE, MITOCHONDRIAL"/>
    <property type="match status" value="1"/>
</dbReference>
<proteinExistence type="predicted"/>
<keyword evidence="2" id="KW-0808">Transferase</keyword>
<dbReference type="CDD" id="cd02440">
    <property type="entry name" value="AdoMet_MTases"/>
    <property type="match status" value="1"/>
</dbReference>
<comment type="caution">
    <text evidence="2">The sequence shown here is derived from an EMBL/GenBank/DDBJ whole genome shotgun (WGS) entry which is preliminary data.</text>
</comment>
<dbReference type="GO" id="GO:0008757">
    <property type="term" value="F:S-adenosylmethionine-dependent methyltransferase activity"/>
    <property type="evidence" value="ECO:0007669"/>
    <property type="project" value="InterPro"/>
</dbReference>
<dbReference type="GO" id="GO:0032259">
    <property type="term" value="P:methylation"/>
    <property type="evidence" value="ECO:0007669"/>
    <property type="project" value="UniProtKB-KW"/>
</dbReference>
<dbReference type="EMBL" id="JAPYYP010000001">
    <property type="protein sequence ID" value="MDA5106978.1"/>
    <property type="molecule type" value="Genomic_DNA"/>
</dbReference>
<dbReference type="Gene3D" id="3.40.50.150">
    <property type="entry name" value="Vaccinia Virus protein VP39"/>
    <property type="match status" value="1"/>
</dbReference>
<dbReference type="PANTHER" id="PTHR43591">
    <property type="entry name" value="METHYLTRANSFERASE"/>
    <property type="match status" value="1"/>
</dbReference>
<dbReference type="Pfam" id="PF08241">
    <property type="entry name" value="Methyltransf_11"/>
    <property type="match status" value="1"/>
</dbReference>
<accession>A0A9X3TMA6</accession>
<reference evidence="2" key="1">
    <citation type="submission" date="2022-12" db="EMBL/GenBank/DDBJ databases">
        <title>Draft genome sequence of the thermophilic strain Brevibacillus thermoruber HT42, isolated from Los Humeros, Puebla, Mexico, with biotechnological potential.</title>
        <authorList>
            <person name="Lara Sanchez J."/>
            <person name="Solis Palacios R."/>
            <person name="Bustos Baena A.S."/>
            <person name="Ruz Baez A.E."/>
            <person name="Espinosa Luna G."/>
            <person name="Oliart Ros R.M."/>
        </authorList>
    </citation>
    <scope>NUCLEOTIDE SEQUENCE</scope>
    <source>
        <strain evidence="2">HT42</strain>
    </source>
</reference>
<evidence type="ECO:0000313" key="3">
    <source>
        <dbReference type="Proteomes" id="UP001151071"/>
    </source>
</evidence>
<dbReference type="RefSeq" id="WP_271139292.1">
    <property type="nucleotide sequence ID" value="NZ_JAPYYP010000001.1"/>
</dbReference>
<dbReference type="InterPro" id="IPR013216">
    <property type="entry name" value="Methyltransf_11"/>
</dbReference>